<evidence type="ECO:0000259" key="1">
    <source>
        <dbReference type="Pfam" id="PF13472"/>
    </source>
</evidence>
<comment type="caution">
    <text evidence="2">The sequence shown here is derived from an EMBL/GenBank/DDBJ whole genome shotgun (WGS) entry which is preliminary data.</text>
</comment>
<dbReference type="PANTHER" id="PTHR30383">
    <property type="entry name" value="THIOESTERASE 1/PROTEASE 1/LYSOPHOSPHOLIPASE L1"/>
    <property type="match status" value="1"/>
</dbReference>
<dbReference type="SUPFAM" id="SSF52266">
    <property type="entry name" value="SGNH hydrolase"/>
    <property type="match status" value="1"/>
</dbReference>
<dbReference type="Proteomes" id="UP000823821">
    <property type="component" value="Unassembled WGS sequence"/>
</dbReference>
<sequence>MSRNVTETWFFFGDSLTLGVNDDAMRGGWVGRLALKGSEAGQYALPPATFYNLGVRRHTVFDVKARWKQEWDARQMPGMAPHIAFCAGVVDMVPADGKPVAEVCEAMRGMLAEASALAPVLLISVPPVANPEVTARIGALNAAYAAMCAREGFAWADVFDALRNSPEYMGSLKDGVHAAPEGCAFMAEALFALPQVREFLTTPNQDS</sequence>
<reference evidence="2" key="2">
    <citation type="submission" date="2021-04" db="EMBL/GenBank/DDBJ databases">
        <authorList>
            <person name="Gilroy R."/>
        </authorList>
    </citation>
    <scope>NUCLEOTIDE SEQUENCE</scope>
    <source>
        <strain evidence="2">5032</strain>
    </source>
</reference>
<dbReference type="EMBL" id="DWZD01000047">
    <property type="protein sequence ID" value="HJA79678.1"/>
    <property type="molecule type" value="Genomic_DNA"/>
</dbReference>
<feature type="domain" description="SGNH hydrolase-type esterase" evidence="1">
    <location>
        <begin position="11"/>
        <end position="182"/>
    </location>
</feature>
<organism evidence="2 3">
    <name type="scientific">Candidatus Desulfovibrio intestinavium</name>
    <dbReference type="NCBI Taxonomy" id="2838534"/>
    <lineage>
        <taxon>Bacteria</taxon>
        <taxon>Pseudomonadati</taxon>
        <taxon>Thermodesulfobacteriota</taxon>
        <taxon>Desulfovibrionia</taxon>
        <taxon>Desulfovibrionales</taxon>
        <taxon>Desulfovibrionaceae</taxon>
        <taxon>Desulfovibrio</taxon>
    </lineage>
</organism>
<gene>
    <name evidence="2" type="ORF">H9784_08975</name>
</gene>
<evidence type="ECO:0000313" key="3">
    <source>
        <dbReference type="Proteomes" id="UP000823821"/>
    </source>
</evidence>
<dbReference type="InterPro" id="IPR051532">
    <property type="entry name" value="Ester_Hydrolysis_Enzymes"/>
</dbReference>
<dbReference type="GO" id="GO:0016788">
    <property type="term" value="F:hydrolase activity, acting on ester bonds"/>
    <property type="evidence" value="ECO:0007669"/>
    <property type="project" value="UniProtKB-ARBA"/>
</dbReference>
<dbReference type="InterPro" id="IPR036514">
    <property type="entry name" value="SGNH_hydro_sf"/>
</dbReference>
<dbReference type="Pfam" id="PF13472">
    <property type="entry name" value="Lipase_GDSL_2"/>
    <property type="match status" value="1"/>
</dbReference>
<proteinExistence type="predicted"/>
<dbReference type="InterPro" id="IPR013830">
    <property type="entry name" value="SGNH_hydro"/>
</dbReference>
<accession>A0A9D2KR47</accession>
<name>A0A9D2KR47_9BACT</name>
<dbReference type="AlphaFoldDB" id="A0A9D2KR47"/>
<dbReference type="Gene3D" id="3.40.50.1110">
    <property type="entry name" value="SGNH hydrolase"/>
    <property type="match status" value="1"/>
</dbReference>
<reference evidence="2" key="1">
    <citation type="journal article" date="2021" name="PeerJ">
        <title>Extensive microbial diversity within the chicken gut microbiome revealed by metagenomics and culture.</title>
        <authorList>
            <person name="Gilroy R."/>
            <person name="Ravi A."/>
            <person name="Getino M."/>
            <person name="Pursley I."/>
            <person name="Horton D.L."/>
            <person name="Alikhan N.F."/>
            <person name="Baker D."/>
            <person name="Gharbi K."/>
            <person name="Hall N."/>
            <person name="Watson M."/>
            <person name="Adriaenssens E.M."/>
            <person name="Foster-Nyarko E."/>
            <person name="Jarju S."/>
            <person name="Secka A."/>
            <person name="Antonio M."/>
            <person name="Oren A."/>
            <person name="Chaudhuri R.R."/>
            <person name="La Ragione R."/>
            <person name="Hildebrand F."/>
            <person name="Pallen M.J."/>
        </authorList>
    </citation>
    <scope>NUCLEOTIDE SEQUENCE</scope>
    <source>
        <strain evidence="2">5032</strain>
    </source>
</reference>
<protein>
    <submittedName>
        <fullName evidence="2">Lipolytic enzyme, G-D-S-L</fullName>
    </submittedName>
</protein>
<evidence type="ECO:0000313" key="2">
    <source>
        <dbReference type="EMBL" id="HJA79678.1"/>
    </source>
</evidence>